<organism evidence="2 3">
    <name type="scientific">Catenaria anguillulae PL171</name>
    <dbReference type="NCBI Taxonomy" id="765915"/>
    <lineage>
        <taxon>Eukaryota</taxon>
        <taxon>Fungi</taxon>
        <taxon>Fungi incertae sedis</taxon>
        <taxon>Blastocladiomycota</taxon>
        <taxon>Blastocladiomycetes</taxon>
        <taxon>Blastocladiales</taxon>
        <taxon>Catenariaceae</taxon>
        <taxon>Catenaria</taxon>
    </lineage>
</organism>
<dbReference type="STRING" id="765915.A0A1Y2HTH0"/>
<feature type="compositionally biased region" description="Polar residues" evidence="1">
    <location>
        <begin position="274"/>
        <end position="295"/>
    </location>
</feature>
<reference evidence="2 3" key="1">
    <citation type="submission" date="2016-07" db="EMBL/GenBank/DDBJ databases">
        <title>Pervasive Adenine N6-methylation of Active Genes in Fungi.</title>
        <authorList>
            <consortium name="DOE Joint Genome Institute"/>
            <person name="Mondo S.J."/>
            <person name="Dannebaum R.O."/>
            <person name="Kuo R.C."/>
            <person name="Labutti K."/>
            <person name="Haridas S."/>
            <person name="Kuo A."/>
            <person name="Salamov A."/>
            <person name="Ahrendt S.R."/>
            <person name="Lipzen A."/>
            <person name="Sullivan W."/>
            <person name="Andreopoulos W.B."/>
            <person name="Clum A."/>
            <person name="Lindquist E."/>
            <person name="Daum C."/>
            <person name="Ramamoorthy G.K."/>
            <person name="Gryganskyi A."/>
            <person name="Culley D."/>
            <person name="Magnuson J.K."/>
            <person name="James T.Y."/>
            <person name="O'Malley M.A."/>
            <person name="Stajich J.E."/>
            <person name="Spatafora J.W."/>
            <person name="Visel A."/>
            <person name="Grigoriev I.V."/>
        </authorList>
    </citation>
    <scope>NUCLEOTIDE SEQUENCE [LARGE SCALE GENOMIC DNA]</scope>
    <source>
        <strain evidence="2 3">PL171</strain>
    </source>
</reference>
<comment type="caution">
    <text evidence="2">The sequence shown here is derived from an EMBL/GenBank/DDBJ whole genome shotgun (WGS) entry which is preliminary data.</text>
</comment>
<sequence>MRKAREEAKIAAVERAKAKARARREAEAALPPSMSVDEVIRSVLQAEGIVKVTADEQQQLSKKIVGEENRVALDDLALKGKLVAALVCEARVHLAHADMTKARTVGDLRALAKEASGAEPVVKHPVAAWFTKQQAAGKLPPNVQFVAYSKKDKLKLKEIPWSCFSGTSPSIDQSDLYSVVNMSQSKQPTPTAGASSWSDVVKTPSKSQSESGQAPDHQRGHATAQARDPPPNTSYADLSTPSASSASFSTSARKFAHGHGDPVSKVIDRVSAATVRSGTGSSTDAAESDPGSDSRSAAFPSVHSANPHDPQDVDPVLAPLVDEDIAQQAMRTLPEEITKGAGSADIKQGATAANTLAAAAEASAALATDLAKSTAAVKDTDLGRNLDRIEPRNQEEPNVTIETPEPVVPMTETPRGGTAVQLGVIEATQQNVPIRTTTAAHDKSVIDKATGGYVPGTQEQIEPEQYATTADQPELIDSDEGSGAQEKPSGPSEIEKATHGYVPGTQERILHASGTSAPPPTPISQLDASPTAGGEQGAEAQVPMLPETMTASTAAGKHGDREAQWILLDPEASVHHAKHALTHAVHKAKQAVPPSTHEIKVTAAQVMDKAKDVMPTSDSVSGAVSSASSAVASGASKVAESTRAAADQASASISDTAAHAKATFDSAYDSATSTASSAADSVKSTLLASTATESSHAKPLSHAERAQALLDQIQDVAAIGPDAVRATLAAGSSSVESGSVGGSTGPTPAKEHAIAATSHGHKMSPEEAAEARADNLFAKYGGGDGGAGVRKQTSEPQPATTGVSGGGNTTSSGPQLAQSTPASAHRAEHILANYESAASIGPDAVRAALAAGTTHYPHKSLQHEKPKAVPPAVAQRILEQARASIDQLTAGGHNEVDLVASESSSLSSSSSIDTTLGEGLDYAASFARGVRAGMTQAARDVEKDVYETIRKSEGELAIPTTAEQVKVDASDTVHHRAEEAKEAVGRVVPWD</sequence>
<evidence type="ECO:0000256" key="1">
    <source>
        <dbReference type="SAM" id="MobiDB-lite"/>
    </source>
</evidence>
<protein>
    <submittedName>
        <fullName evidence="2">Uncharacterized protein</fullName>
    </submittedName>
</protein>
<feature type="region of interest" description="Disordered" evidence="1">
    <location>
        <begin position="475"/>
        <end position="497"/>
    </location>
</feature>
<dbReference type="Proteomes" id="UP000193411">
    <property type="component" value="Unassembled WGS sequence"/>
</dbReference>
<keyword evidence="3" id="KW-1185">Reference proteome</keyword>
<dbReference type="EMBL" id="MCFL01000010">
    <property type="protein sequence ID" value="ORZ37916.1"/>
    <property type="molecule type" value="Genomic_DNA"/>
</dbReference>
<feature type="region of interest" description="Disordered" evidence="1">
    <location>
        <begin position="184"/>
        <end position="243"/>
    </location>
</feature>
<feature type="region of interest" description="Disordered" evidence="1">
    <location>
        <begin position="730"/>
        <end position="750"/>
    </location>
</feature>
<evidence type="ECO:0000313" key="3">
    <source>
        <dbReference type="Proteomes" id="UP000193411"/>
    </source>
</evidence>
<gene>
    <name evidence="2" type="ORF">BCR44DRAFT_1459250</name>
</gene>
<proteinExistence type="predicted"/>
<dbReference type="AlphaFoldDB" id="A0A1Y2HTH0"/>
<feature type="region of interest" description="Disordered" evidence="1">
    <location>
        <begin position="782"/>
        <end position="824"/>
    </location>
</feature>
<feature type="region of interest" description="Disordered" evidence="1">
    <location>
        <begin position="511"/>
        <end position="538"/>
    </location>
</feature>
<feature type="compositionally biased region" description="Polar residues" evidence="1">
    <location>
        <begin position="184"/>
        <end position="212"/>
    </location>
</feature>
<evidence type="ECO:0000313" key="2">
    <source>
        <dbReference type="EMBL" id="ORZ37916.1"/>
    </source>
</evidence>
<name>A0A1Y2HTH0_9FUNG</name>
<accession>A0A1Y2HTH0</accession>
<feature type="region of interest" description="Disordered" evidence="1">
    <location>
        <begin position="274"/>
        <end position="315"/>
    </location>
</feature>